<feature type="transmembrane region" description="Helical" evidence="5">
    <location>
        <begin position="236"/>
        <end position="255"/>
    </location>
</feature>
<gene>
    <name evidence="6" type="ORF">GCM10022215_27920</name>
</gene>
<keyword evidence="3 6" id="KW-0378">Hydrolase</keyword>
<dbReference type="RefSeq" id="WP_344734059.1">
    <property type="nucleotide sequence ID" value="NZ_BAAAZH010000020.1"/>
</dbReference>
<dbReference type="CDD" id="cd02612">
    <property type="entry name" value="HAD_PGPPase"/>
    <property type="match status" value="1"/>
</dbReference>
<dbReference type="Gene3D" id="3.40.50.1000">
    <property type="entry name" value="HAD superfamily/HAD-like"/>
    <property type="match status" value="1"/>
</dbReference>
<dbReference type="Proteomes" id="UP001501495">
    <property type="component" value="Unassembled WGS sequence"/>
</dbReference>
<sequence>MPAAAFFDLDKTIIAKSSALAFSKPFQAGGLISRRAVLRSAYAQFVYLVGGADHDQMEKMRHFMSQLVAGWDVATVREIVAETLHTVVDPLVYDEAVSLIEEHHAAGRDVVIVSTSGTEVVEPIGRLLGADLVVATRLEEEDGRYTGGIAYYAYAEEKANAARRLAAERGYDLAASYAYSDSITDVPLLEAVGHPHAVNPDRELRRVAAAKGWPVLVFDKPVELRGRIMPATRPTLAVLAVGGVVAVGGIVWANARRRSAAS</sequence>
<evidence type="ECO:0000313" key="6">
    <source>
        <dbReference type="EMBL" id="GAA4122246.1"/>
    </source>
</evidence>
<keyword evidence="5" id="KW-0472">Membrane</keyword>
<dbReference type="SUPFAM" id="SSF56784">
    <property type="entry name" value="HAD-like"/>
    <property type="match status" value="1"/>
</dbReference>
<organism evidence="6 7">
    <name type="scientific">Nocardioides fonticola</name>
    <dbReference type="NCBI Taxonomy" id="450363"/>
    <lineage>
        <taxon>Bacteria</taxon>
        <taxon>Bacillati</taxon>
        <taxon>Actinomycetota</taxon>
        <taxon>Actinomycetes</taxon>
        <taxon>Propionibacteriales</taxon>
        <taxon>Nocardioidaceae</taxon>
        <taxon>Nocardioides</taxon>
    </lineage>
</organism>
<keyword evidence="5" id="KW-1133">Transmembrane helix</keyword>
<proteinExistence type="inferred from homology"/>
<evidence type="ECO:0000313" key="7">
    <source>
        <dbReference type="Proteomes" id="UP001501495"/>
    </source>
</evidence>
<dbReference type="Pfam" id="PF12710">
    <property type="entry name" value="HAD"/>
    <property type="match status" value="1"/>
</dbReference>
<dbReference type="InterPro" id="IPR023214">
    <property type="entry name" value="HAD_sf"/>
</dbReference>
<reference evidence="7" key="1">
    <citation type="journal article" date="2019" name="Int. J. Syst. Evol. Microbiol.">
        <title>The Global Catalogue of Microorganisms (GCM) 10K type strain sequencing project: providing services to taxonomists for standard genome sequencing and annotation.</title>
        <authorList>
            <consortium name="The Broad Institute Genomics Platform"/>
            <consortium name="The Broad Institute Genome Sequencing Center for Infectious Disease"/>
            <person name="Wu L."/>
            <person name="Ma J."/>
        </authorList>
    </citation>
    <scope>NUCLEOTIDE SEQUENCE [LARGE SCALE GENOMIC DNA]</scope>
    <source>
        <strain evidence="7">JCM 16703</strain>
    </source>
</reference>
<keyword evidence="7" id="KW-1185">Reference proteome</keyword>
<dbReference type="PANTHER" id="PTHR43344:SF13">
    <property type="entry name" value="PHOSPHATASE RV3661-RELATED"/>
    <property type="match status" value="1"/>
</dbReference>
<evidence type="ECO:0000256" key="3">
    <source>
        <dbReference type="ARBA" id="ARBA00022801"/>
    </source>
</evidence>
<evidence type="ECO:0000256" key="4">
    <source>
        <dbReference type="ARBA" id="ARBA00022842"/>
    </source>
</evidence>
<dbReference type="InterPro" id="IPR050582">
    <property type="entry name" value="HAD-like_SerB"/>
</dbReference>
<dbReference type="PANTHER" id="PTHR43344">
    <property type="entry name" value="PHOSPHOSERINE PHOSPHATASE"/>
    <property type="match status" value="1"/>
</dbReference>
<keyword evidence="4" id="KW-0460">Magnesium</keyword>
<comment type="similarity">
    <text evidence="1">Belongs to the HAD-like hydrolase superfamily. SerB family.</text>
</comment>
<accession>A0ABP7XMX8</accession>
<keyword evidence="5" id="KW-0812">Transmembrane</keyword>
<comment type="caution">
    <text evidence="6">The sequence shown here is derived from an EMBL/GenBank/DDBJ whole genome shotgun (WGS) entry which is preliminary data.</text>
</comment>
<evidence type="ECO:0000256" key="2">
    <source>
        <dbReference type="ARBA" id="ARBA00022723"/>
    </source>
</evidence>
<dbReference type="InterPro" id="IPR036412">
    <property type="entry name" value="HAD-like_sf"/>
</dbReference>
<evidence type="ECO:0000256" key="1">
    <source>
        <dbReference type="ARBA" id="ARBA00009184"/>
    </source>
</evidence>
<protein>
    <submittedName>
        <fullName evidence="6">HAD-IB family hydrolase</fullName>
    </submittedName>
</protein>
<dbReference type="GO" id="GO:0016787">
    <property type="term" value="F:hydrolase activity"/>
    <property type="evidence" value="ECO:0007669"/>
    <property type="project" value="UniProtKB-KW"/>
</dbReference>
<dbReference type="NCBIfam" id="TIGR01490">
    <property type="entry name" value="HAD-SF-IB-hyp1"/>
    <property type="match status" value="1"/>
</dbReference>
<dbReference type="InterPro" id="IPR006385">
    <property type="entry name" value="HAD_hydro_SerB1"/>
</dbReference>
<dbReference type="NCBIfam" id="TIGR01488">
    <property type="entry name" value="HAD-SF-IB"/>
    <property type="match status" value="1"/>
</dbReference>
<keyword evidence="2" id="KW-0479">Metal-binding</keyword>
<dbReference type="EMBL" id="BAAAZH010000020">
    <property type="protein sequence ID" value="GAA4122246.1"/>
    <property type="molecule type" value="Genomic_DNA"/>
</dbReference>
<dbReference type="Gene3D" id="1.20.1440.100">
    <property type="entry name" value="SG protein - dephosphorylation function"/>
    <property type="match status" value="1"/>
</dbReference>
<evidence type="ECO:0000256" key="5">
    <source>
        <dbReference type="SAM" id="Phobius"/>
    </source>
</evidence>
<name>A0ABP7XMX8_9ACTN</name>